<evidence type="ECO:0000256" key="2">
    <source>
        <dbReference type="ARBA" id="ARBA00006047"/>
    </source>
</evidence>
<dbReference type="GO" id="GO:0030170">
    <property type="term" value="F:pyridoxal phosphate binding"/>
    <property type="evidence" value="ECO:0007669"/>
    <property type="project" value="InterPro"/>
</dbReference>
<dbReference type="PANTHER" id="PTHR42655:SF1">
    <property type="entry name" value="GLYCOGEN PHOSPHORYLASE"/>
    <property type="match status" value="1"/>
</dbReference>
<dbReference type="InterPro" id="IPR000811">
    <property type="entry name" value="Glyco_trans_35"/>
</dbReference>
<evidence type="ECO:0000313" key="6">
    <source>
        <dbReference type="EMBL" id="PMP71883.1"/>
    </source>
</evidence>
<dbReference type="InterPro" id="IPR011834">
    <property type="entry name" value="Agluc_phsphrylas"/>
</dbReference>
<evidence type="ECO:0000259" key="5">
    <source>
        <dbReference type="Pfam" id="PF11897"/>
    </source>
</evidence>
<evidence type="ECO:0000256" key="1">
    <source>
        <dbReference type="ARBA" id="ARBA00001275"/>
    </source>
</evidence>
<reference evidence="6 7" key="1">
    <citation type="submission" date="2018-01" db="EMBL/GenBank/DDBJ databases">
        <title>Metagenomic assembled genomes from two thermal pools in the Uzon Caldera, Kamchatka, Russia.</title>
        <authorList>
            <person name="Wilkins L."/>
            <person name="Ettinger C."/>
        </authorList>
    </citation>
    <scope>NUCLEOTIDE SEQUENCE [LARGE SCALE GENOMIC DNA]</scope>
    <source>
        <strain evidence="6">ZAV-05</strain>
    </source>
</reference>
<keyword evidence="4" id="KW-0663">Pyridoxal phosphate</keyword>
<organism evidence="6 7">
    <name type="scientific">Calditerrivibrio nitroreducens</name>
    <dbReference type="NCBI Taxonomy" id="477976"/>
    <lineage>
        <taxon>Bacteria</taxon>
        <taxon>Pseudomonadati</taxon>
        <taxon>Deferribacterota</taxon>
        <taxon>Deferribacteres</taxon>
        <taxon>Deferribacterales</taxon>
        <taxon>Calditerrivibrionaceae</taxon>
    </lineage>
</organism>
<dbReference type="InterPro" id="IPR024517">
    <property type="entry name" value="Glycogen_phosphorylase_DUF3417"/>
</dbReference>
<dbReference type="AlphaFoldDB" id="A0A2J6WN99"/>
<dbReference type="Pfam" id="PF00343">
    <property type="entry name" value="Phosphorylase"/>
    <property type="match status" value="1"/>
</dbReference>
<proteinExistence type="inferred from homology"/>
<accession>A0A2J6WN99</accession>
<feature type="modified residue" description="N6-(pyridoxal phosphate)lysine" evidence="4">
    <location>
        <position position="608"/>
    </location>
</feature>
<name>A0A2J6WN99_9BACT</name>
<comment type="similarity">
    <text evidence="2">Belongs to the glycogen phosphorylase family.</text>
</comment>
<evidence type="ECO:0000313" key="7">
    <source>
        <dbReference type="Proteomes" id="UP000242881"/>
    </source>
</evidence>
<dbReference type="GO" id="GO:0008184">
    <property type="term" value="F:glycogen phosphorylase activity"/>
    <property type="evidence" value="ECO:0007669"/>
    <property type="project" value="InterPro"/>
</dbReference>
<dbReference type="EMBL" id="PNIN01000033">
    <property type="protein sequence ID" value="PMP71883.1"/>
    <property type="molecule type" value="Genomic_DNA"/>
</dbReference>
<dbReference type="NCBIfam" id="TIGR02094">
    <property type="entry name" value="more_P_ylases"/>
    <property type="match status" value="1"/>
</dbReference>
<dbReference type="Pfam" id="PF11897">
    <property type="entry name" value="DUF3417"/>
    <property type="match status" value="1"/>
</dbReference>
<gene>
    <name evidence="6" type="ORF">C0187_02990</name>
</gene>
<protein>
    <submittedName>
        <fullName evidence="6">DUF3417 domain-containing protein</fullName>
    </submittedName>
</protein>
<dbReference type="Gene3D" id="3.40.50.2000">
    <property type="entry name" value="Glycogen Phosphorylase B"/>
    <property type="match status" value="3"/>
</dbReference>
<dbReference type="PANTHER" id="PTHR42655">
    <property type="entry name" value="GLYCOGEN PHOSPHORYLASE"/>
    <property type="match status" value="1"/>
</dbReference>
<feature type="domain" description="DUF3417" evidence="5">
    <location>
        <begin position="13"/>
        <end position="122"/>
    </location>
</feature>
<dbReference type="Proteomes" id="UP000242881">
    <property type="component" value="Unassembled WGS sequence"/>
</dbReference>
<dbReference type="SUPFAM" id="SSF53756">
    <property type="entry name" value="UDP-Glycosyltransferase/glycogen phosphorylase"/>
    <property type="match status" value="1"/>
</dbReference>
<evidence type="ECO:0000256" key="4">
    <source>
        <dbReference type="PIRSR" id="PIRSR000460-1"/>
    </source>
</evidence>
<evidence type="ECO:0000256" key="3">
    <source>
        <dbReference type="ARBA" id="ARBA00022533"/>
    </source>
</evidence>
<comment type="caution">
    <text evidence="6">The sequence shown here is derived from an EMBL/GenBank/DDBJ whole genome shotgun (WGS) entry which is preliminary data.</text>
</comment>
<dbReference type="PIRSF" id="PIRSF000460">
    <property type="entry name" value="Pprylas_GlgP"/>
    <property type="match status" value="1"/>
</dbReference>
<dbReference type="GO" id="GO:0005975">
    <property type="term" value="P:carbohydrate metabolic process"/>
    <property type="evidence" value="ECO:0007669"/>
    <property type="project" value="InterPro"/>
</dbReference>
<sequence>MKKREFFVKINFPERLKTLESLAYNLWWVYNNNAKDLFKMIKPELWQETLHNPIEILLSLSEHDLQQLEKDQVFLSRLDSVWNDYIEYIKTPKWFETIRDLEKHGNMQIAYFSAEYGMHESIQSYAGGLGILSGDHFKAASDLGIPFIAVGLLYRDGYFHQYLNSDGWQLETYPYNEFYKMPIVEAKDENGDPLMIEIPSYNSLIKAKIWLVHLGFSRLILLDTDIDDNIPENKIITGKLYDGEPEMRIKQEIVLGIGGVRALKKLGIKPTVFHINEGHPAFAIIERIKDYMMEDGLNLYEAINMVKYTTLFTTHTPVPAGFDVFDNNAIYKHLGPIYNGTPLSIDEVLKIGKVNPYNSSEPFSMAICGVKCSIFRNGVSKLHGKVSRRIFNNLWPNVSEPFVPVGHITNGVHLQTWVADEIKTLFNRYLGENWYMRPYQKSVWSNVYEIPDLELFEAKNILRTRLVEFIRKRTINSINKRGGSYSEIVKANEILNPGILTIGFARRFATYKRGYLLFSDEERLNKILNNPKMPVQIIIAGKAHPKDTEGKEIIKKIYHISRKPEFRDKIVFVEDYDIQVAKYLVRGVDVWLNNPRRPMEASGTSGMKAAINGALNFSILDGWWVEGYKNNNGWSIGAGEEYSDPKYQDFVEGQELYDKLENEIVPLFYTKDRSGLPREWLKMMKNSIFIGCSEFSTSRMVMEYHEKYYTSLHELYNDLSEQNFANLREFMNFKNEISSKWHKLRIVKAEIISDNLYMGSTVKFYAEVYTDDLDPNFLKVCVISDTNCPKIEFEDPKFIELDFKESKDGVSIYSREVRLTCSGKIRFAFGIFPKNRFILNEFEDNLFVWE</sequence>
<dbReference type="InterPro" id="IPR052182">
    <property type="entry name" value="Glycogen/Maltodextrin_Phosph"/>
</dbReference>
<keyword evidence="3" id="KW-0021">Allosteric enzyme</keyword>
<comment type="catalytic activity">
    <reaction evidence="1">
        <text>[(1-&gt;4)-alpha-D-glucosyl](n) + phosphate = [(1-&gt;4)-alpha-D-glucosyl](n-1) + alpha-D-glucose 1-phosphate</text>
        <dbReference type="Rhea" id="RHEA:41732"/>
        <dbReference type="Rhea" id="RHEA-COMP:9584"/>
        <dbReference type="Rhea" id="RHEA-COMP:9586"/>
        <dbReference type="ChEBI" id="CHEBI:15444"/>
        <dbReference type="ChEBI" id="CHEBI:43474"/>
        <dbReference type="ChEBI" id="CHEBI:58601"/>
        <dbReference type="EC" id="2.4.1.1"/>
    </reaction>
</comment>